<evidence type="ECO:0000313" key="1">
    <source>
        <dbReference type="EMBL" id="CRK86845.1"/>
    </source>
</evidence>
<accession>A0A1J1HFP9</accession>
<evidence type="ECO:0000313" key="2">
    <source>
        <dbReference type="Proteomes" id="UP000183832"/>
    </source>
</evidence>
<protein>
    <submittedName>
        <fullName evidence="1">CLUMA_CG000672, isoform A</fullName>
    </submittedName>
</protein>
<proteinExistence type="predicted"/>
<keyword evidence="2" id="KW-1185">Reference proteome</keyword>
<organism evidence="1 2">
    <name type="scientific">Clunio marinus</name>
    <dbReference type="NCBI Taxonomy" id="568069"/>
    <lineage>
        <taxon>Eukaryota</taxon>
        <taxon>Metazoa</taxon>
        <taxon>Ecdysozoa</taxon>
        <taxon>Arthropoda</taxon>
        <taxon>Hexapoda</taxon>
        <taxon>Insecta</taxon>
        <taxon>Pterygota</taxon>
        <taxon>Neoptera</taxon>
        <taxon>Endopterygota</taxon>
        <taxon>Diptera</taxon>
        <taxon>Nematocera</taxon>
        <taxon>Chironomoidea</taxon>
        <taxon>Chironomidae</taxon>
        <taxon>Clunio</taxon>
    </lineage>
</organism>
<sequence length="61" mass="7067">MPIKNQSATAIRAAQKIKPHNINHVCMSQFKLMAINHPELLIDKSIDSVTKPRTYFDVLYW</sequence>
<dbReference type="Proteomes" id="UP000183832">
    <property type="component" value="Unassembled WGS sequence"/>
</dbReference>
<dbReference type="AlphaFoldDB" id="A0A1J1HFP9"/>
<reference evidence="1 2" key="1">
    <citation type="submission" date="2015-04" db="EMBL/GenBank/DDBJ databases">
        <authorList>
            <person name="Syromyatnikov M.Y."/>
            <person name="Popov V.N."/>
        </authorList>
    </citation>
    <scope>NUCLEOTIDE SEQUENCE [LARGE SCALE GENOMIC DNA]</scope>
</reference>
<name>A0A1J1HFP9_9DIPT</name>
<dbReference type="EMBL" id="CVRI01000002">
    <property type="protein sequence ID" value="CRK86845.1"/>
    <property type="molecule type" value="Genomic_DNA"/>
</dbReference>
<gene>
    <name evidence="1" type="ORF">CLUMA_CG000672</name>
</gene>